<evidence type="ECO:0000313" key="2">
    <source>
        <dbReference type="EMBL" id="XDO97598.1"/>
    </source>
</evidence>
<dbReference type="PANTHER" id="PTHR36440:SF1">
    <property type="entry name" value="PUTATIVE (AFU_ORTHOLOGUE AFUA_8G07350)-RELATED"/>
    <property type="match status" value="1"/>
</dbReference>
<dbReference type="InterPro" id="IPR053146">
    <property type="entry name" value="QDO-like"/>
</dbReference>
<dbReference type="InterPro" id="IPR014710">
    <property type="entry name" value="RmlC-like_jellyroll"/>
</dbReference>
<dbReference type="InterPro" id="IPR013096">
    <property type="entry name" value="Cupin_2"/>
</dbReference>
<dbReference type="InterPro" id="IPR011051">
    <property type="entry name" value="RmlC_Cupin_sf"/>
</dbReference>
<proteinExistence type="predicted"/>
<dbReference type="PANTHER" id="PTHR36440">
    <property type="entry name" value="PUTATIVE (AFU_ORTHOLOGUE AFUA_8G07350)-RELATED"/>
    <property type="match status" value="1"/>
</dbReference>
<sequence>MTAAHDHGLWFLNTRVAIHRASSDSADGLSVMEHWMPHGEAPPLHMHHSEDEVFHVLEGMVRFRVGDVERLAGAGETLVAPKGVPHGFVVESPGGARCLVMTPGPDFEGLIRAMGRPAEAAALPEPAEPTPAQQQALAAAALDRRIKILGPPINTPAGA</sequence>
<dbReference type="RefSeq" id="WP_369060931.1">
    <property type="nucleotide sequence ID" value="NZ_CP158375.1"/>
</dbReference>
<gene>
    <name evidence="2" type="ORF">ABOZ73_04025</name>
</gene>
<dbReference type="SUPFAM" id="SSF51182">
    <property type="entry name" value="RmlC-like cupins"/>
    <property type="match status" value="1"/>
</dbReference>
<dbReference type="AlphaFoldDB" id="A0AB39KW85"/>
<dbReference type="Gene3D" id="2.60.120.10">
    <property type="entry name" value="Jelly Rolls"/>
    <property type="match status" value="1"/>
</dbReference>
<reference evidence="2" key="1">
    <citation type="submission" date="2024-06" db="EMBL/GenBank/DDBJ databases">
        <title>Caulobacter inopinatus, sp. nov.</title>
        <authorList>
            <person name="Donachie S.P."/>
        </authorList>
    </citation>
    <scope>NUCLEOTIDE SEQUENCE</scope>
    <source>
        <strain evidence="2">73W</strain>
    </source>
</reference>
<feature type="domain" description="Cupin type-2" evidence="1">
    <location>
        <begin position="36"/>
        <end position="101"/>
    </location>
</feature>
<accession>A0AB39KW85</accession>
<evidence type="ECO:0000259" key="1">
    <source>
        <dbReference type="Pfam" id="PF07883"/>
    </source>
</evidence>
<dbReference type="Pfam" id="PF07883">
    <property type="entry name" value="Cupin_2"/>
    <property type="match status" value="1"/>
</dbReference>
<dbReference type="EMBL" id="CP158375">
    <property type="protein sequence ID" value="XDO97598.1"/>
    <property type="molecule type" value="Genomic_DNA"/>
</dbReference>
<name>A0AB39KW85_9CAUL</name>
<organism evidence="2">
    <name type="scientific">Caulobacter sp. 73W</name>
    <dbReference type="NCBI Taxonomy" id="3161137"/>
    <lineage>
        <taxon>Bacteria</taxon>
        <taxon>Pseudomonadati</taxon>
        <taxon>Pseudomonadota</taxon>
        <taxon>Alphaproteobacteria</taxon>
        <taxon>Caulobacterales</taxon>
        <taxon>Caulobacteraceae</taxon>
        <taxon>Caulobacter</taxon>
    </lineage>
</organism>
<protein>
    <submittedName>
        <fullName evidence="2">Cupin domain-containing protein</fullName>
    </submittedName>
</protein>